<keyword evidence="2" id="KW-1133">Transmembrane helix</keyword>
<comment type="caution">
    <text evidence="3">The sequence shown here is derived from an EMBL/GenBank/DDBJ whole genome shotgun (WGS) entry which is preliminary data.</text>
</comment>
<reference evidence="3 4" key="1">
    <citation type="journal article" date="2013" name="BMC Genomics">
        <title>The miniature genome of a carnivorous plant Genlisea aurea contains a low number of genes and short non-coding sequences.</title>
        <authorList>
            <person name="Leushkin E.V."/>
            <person name="Sutormin R.A."/>
            <person name="Nabieva E.R."/>
            <person name="Penin A.A."/>
            <person name="Kondrashov A.S."/>
            <person name="Logacheva M.D."/>
        </authorList>
    </citation>
    <scope>NUCLEOTIDE SEQUENCE [LARGE SCALE GENOMIC DNA]</scope>
</reference>
<dbReference type="AlphaFoldDB" id="S8DRW2"/>
<keyword evidence="2" id="KW-0472">Membrane</keyword>
<protein>
    <recommendedName>
        <fullName evidence="5">Ion transport domain-containing protein</fullName>
    </recommendedName>
</protein>
<evidence type="ECO:0000313" key="3">
    <source>
        <dbReference type="EMBL" id="EPS62547.1"/>
    </source>
</evidence>
<dbReference type="EMBL" id="AUSU01006066">
    <property type="protein sequence ID" value="EPS62547.1"/>
    <property type="molecule type" value="Genomic_DNA"/>
</dbReference>
<dbReference type="Proteomes" id="UP000015453">
    <property type="component" value="Unassembled WGS sequence"/>
</dbReference>
<sequence>FHNLFYGDRQGFSKRISAFIQRCIPGVMNPHAKAIQRWNKLLLVSCICAVFIDPLFFFLLLTQQEHNCIVLNWPLTKTLVILRSVNDFIYFLHILLQ</sequence>
<keyword evidence="1" id="KW-0813">Transport</keyword>
<dbReference type="PANTHER" id="PTHR45651">
    <property type="entry name" value="CYCLIC NUCLEOTIDE-GATED ION CHANNEL 15-RELATED-RELATED"/>
    <property type="match status" value="1"/>
</dbReference>
<evidence type="ECO:0000256" key="2">
    <source>
        <dbReference type="SAM" id="Phobius"/>
    </source>
</evidence>
<evidence type="ECO:0000313" key="4">
    <source>
        <dbReference type="Proteomes" id="UP000015453"/>
    </source>
</evidence>
<keyword evidence="4" id="KW-1185">Reference proteome</keyword>
<evidence type="ECO:0000256" key="1">
    <source>
        <dbReference type="ARBA" id="ARBA00023303"/>
    </source>
</evidence>
<proteinExistence type="predicted"/>
<accession>S8DRW2</accession>
<dbReference type="PANTHER" id="PTHR45651:SF11">
    <property type="entry name" value="CYCLIC NUCLEOTIDE-GATED ION CHANNEL 20, CHLOROPLASTIC-RELATED"/>
    <property type="match status" value="1"/>
</dbReference>
<keyword evidence="1" id="KW-0407">Ion channel</keyword>
<dbReference type="GO" id="GO:0034220">
    <property type="term" value="P:monoatomic ion transmembrane transport"/>
    <property type="evidence" value="ECO:0007669"/>
    <property type="project" value="UniProtKB-KW"/>
</dbReference>
<organism evidence="3 4">
    <name type="scientific">Genlisea aurea</name>
    <dbReference type="NCBI Taxonomy" id="192259"/>
    <lineage>
        <taxon>Eukaryota</taxon>
        <taxon>Viridiplantae</taxon>
        <taxon>Streptophyta</taxon>
        <taxon>Embryophyta</taxon>
        <taxon>Tracheophyta</taxon>
        <taxon>Spermatophyta</taxon>
        <taxon>Magnoliopsida</taxon>
        <taxon>eudicotyledons</taxon>
        <taxon>Gunneridae</taxon>
        <taxon>Pentapetalae</taxon>
        <taxon>asterids</taxon>
        <taxon>lamiids</taxon>
        <taxon>Lamiales</taxon>
        <taxon>Lentibulariaceae</taxon>
        <taxon>Genlisea</taxon>
    </lineage>
</organism>
<dbReference type="GO" id="GO:0016020">
    <property type="term" value="C:membrane"/>
    <property type="evidence" value="ECO:0007669"/>
    <property type="project" value="UniProtKB-SubCell"/>
</dbReference>
<keyword evidence="2" id="KW-0812">Transmembrane</keyword>
<evidence type="ECO:0008006" key="5">
    <source>
        <dbReference type="Google" id="ProtNLM"/>
    </source>
</evidence>
<dbReference type="OrthoDB" id="1434488at2759"/>
<feature type="transmembrane region" description="Helical" evidence="2">
    <location>
        <begin position="41"/>
        <end position="61"/>
    </location>
</feature>
<gene>
    <name evidence="3" type="ORF">M569_12245</name>
</gene>
<feature type="non-terminal residue" evidence="3">
    <location>
        <position position="97"/>
    </location>
</feature>
<keyword evidence="1" id="KW-0406">Ion transport</keyword>
<name>S8DRW2_9LAMI</name>
<feature type="non-terminal residue" evidence="3">
    <location>
        <position position="1"/>
    </location>
</feature>